<dbReference type="InterPro" id="IPR021363">
    <property type="entry name" value="DUF2835"/>
</dbReference>
<protein>
    <submittedName>
        <fullName evidence="1">DUF2835 domain-containing protein</fullName>
    </submittedName>
</protein>
<keyword evidence="2" id="KW-1185">Reference proteome</keyword>
<dbReference type="Pfam" id="PF11197">
    <property type="entry name" value="DUF2835"/>
    <property type="match status" value="1"/>
</dbReference>
<accession>A0ABX6K7N7</accession>
<dbReference type="RefSeq" id="WP_069587733.1">
    <property type="nucleotide sequence ID" value="NZ_CP050266.1"/>
</dbReference>
<organism evidence="1 2">
    <name type="scientific">Salinivibrio costicola</name>
    <name type="common">Vibrio costicola</name>
    <dbReference type="NCBI Taxonomy" id="51367"/>
    <lineage>
        <taxon>Bacteria</taxon>
        <taxon>Pseudomonadati</taxon>
        <taxon>Pseudomonadota</taxon>
        <taxon>Gammaproteobacteria</taxon>
        <taxon>Vibrionales</taxon>
        <taxon>Vibrionaceae</taxon>
        <taxon>Salinivibrio</taxon>
    </lineage>
</organism>
<evidence type="ECO:0000313" key="1">
    <source>
        <dbReference type="EMBL" id="QIR06141.1"/>
    </source>
</evidence>
<name>A0ABX6K7N7_SALCS</name>
<dbReference type="EMBL" id="CP050266">
    <property type="protein sequence ID" value="QIR06141.1"/>
    <property type="molecule type" value="Genomic_DNA"/>
</dbReference>
<reference evidence="1 2" key="1">
    <citation type="submission" date="2020-03" db="EMBL/GenBank/DDBJ databases">
        <title>Genome mining reveals the biosynthetic pathways of PHA and ectoines of the halophilic strain Salinivibrio costicola M318 isolated from fermented shrimp paste.</title>
        <authorList>
            <person name="Doan T.V."/>
            <person name="Tran L.T."/>
            <person name="Trieu T.A."/>
            <person name="Nguyen Q.V."/>
            <person name="Quach T.N."/>
            <person name="Phi T.Q."/>
            <person name="Kumar S."/>
        </authorList>
    </citation>
    <scope>NUCLEOTIDE SEQUENCE [LARGE SCALE GENOMIC DNA]</scope>
    <source>
        <strain evidence="1 2">M318</strain>
    </source>
</reference>
<dbReference type="Proteomes" id="UP000501408">
    <property type="component" value="Chromosome 1"/>
</dbReference>
<sequence>MDYRFNVNISYSEYQLYYSGAASSVVVTTDKGLRLQIPAARFRPYLSQLGIRGRFKLTTDEENRFRSLERIA</sequence>
<gene>
    <name evidence="1" type="ORF">HBA18_07000</name>
</gene>
<evidence type="ECO:0000313" key="2">
    <source>
        <dbReference type="Proteomes" id="UP000501408"/>
    </source>
</evidence>
<proteinExistence type="predicted"/>